<comment type="caution">
    <text evidence="1">The sequence shown here is derived from an EMBL/GenBank/DDBJ whole genome shotgun (WGS) entry which is preliminary data.</text>
</comment>
<keyword evidence="2" id="KW-1185">Reference proteome</keyword>
<dbReference type="Proteomes" id="UP000244722">
    <property type="component" value="Unassembled WGS sequence"/>
</dbReference>
<proteinExistence type="predicted"/>
<organism evidence="1 2">
    <name type="scientific">Tuber borchii</name>
    <name type="common">White truffle</name>
    <dbReference type="NCBI Taxonomy" id="42251"/>
    <lineage>
        <taxon>Eukaryota</taxon>
        <taxon>Fungi</taxon>
        <taxon>Dikarya</taxon>
        <taxon>Ascomycota</taxon>
        <taxon>Pezizomycotina</taxon>
        <taxon>Pezizomycetes</taxon>
        <taxon>Pezizales</taxon>
        <taxon>Tuberaceae</taxon>
        <taxon>Tuber</taxon>
    </lineage>
</organism>
<name>A0A2T6ZKI0_TUBBO</name>
<protein>
    <submittedName>
        <fullName evidence="1">Uncharacterized protein</fullName>
    </submittedName>
</protein>
<gene>
    <name evidence="1" type="ORF">B9Z19DRAFT_1089291</name>
</gene>
<dbReference type="AlphaFoldDB" id="A0A2T6ZKI0"/>
<accession>A0A2T6ZKI0</accession>
<evidence type="ECO:0000313" key="2">
    <source>
        <dbReference type="Proteomes" id="UP000244722"/>
    </source>
</evidence>
<reference evidence="1 2" key="1">
    <citation type="submission" date="2017-04" db="EMBL/GenBank/DDBJ databases">
        <title>Draft genome sequence of Tuber borchii Vittad., a whitish edible truffle.</title>
        <authorList>
            <consortium name="DOE Joint Genome Institute"/>
            <person name="Murat C."/>
            <person name="Kuo A."/>
            <person name="Barry K.W."/>
            <person name="Clum A."/>
            <person name="Dockter R.B."/>
            <person name="Fauchery L."/>
            <person name="Iotti M."/>
            <person name="Kohler A."/>
            <person name="Labutti K."/>
            <person name="Lindquist E.A."/>
            <person name="Lipzen A."/>
            <person name="Ohm R.A."/>
            <person name="Wang M."/>
            <person name="Grigoriev I.V."/>
            <person name="Zambonelli A."/>
            <person name="Martin F.M."/>
        </authorList>
    </citation>
    <scope>NUCLEOTIDE SEQUENCE [LARGE SCALE GENOMIC DNA]</scope>
    <source>
        <strain evidence="1 2">Tbo3840</strain>
    </source>
</reference>
<dbReference type="EMBL" id="NESQ01000208">
    <property type="protein sequence ID" value="PUU75983.1"/>
    <property type="molecule type" value="Genomic_DNA"/>
</dbReference>
<sequence length="91" mass="10125">MELLSWSNVWEICFGGRRRDRQGSGWPETLLFLVSGRDTPSGHPYPVSLIIYLHTCGYYRGIPCSALAGATIVGFERLGWAGSCSRCLHCM</sequence>
<evidence type="ECO:0000313" key="1">
    <source>
        <dbReference type="EMBL" id="PUU75983.1"/>
    </source>
</evidence>